<name>A0A8S9XU45_APOLU</name>
<gene>
    <name evidence="2" type="ORF">GE061_012980</name>
</gene>
<reference evidence="2" key="1">
    <citation type="journal article" date="2021" name="Mol. Ecol. Resour.">
        <title>Apolygus lucorum genome provides insights into omnivorousness and mesophyll feeding.</title>
        <authorList>
            <person name="Liu Y."/>
            <person name="Liu H."/>
            <person name="Wang H."/>
            <person name="Huang T."/>
            <person name="Liu B."/>
            <person name="Yang B."/>
            <person name="Yin L."/>
            <person name="Li B."/>
            <person name="Zhang Y."/>
            <person name="Zhang S."/>
            <person name="Jiang F."/>
            <person name="Zhang X."/>
            <person name="Ren Y."/>
            <person name="Wang B."/>
            <person name="Wang S."/>
            <person name="Lu Y."/>
            <person name="Wu K."/>
            <person name="Fan W."/>
            <person name="Wang G."/>
        </authorList>
    </citation>
    <scope>NUCLEOTIDE SEQUENCE</scope>
    <source>
        <strain evidence="2">12Hb</strain>
    </source>
</reference>
<sequence>MASELTQLISDLKSEEDLLECWRRLEEHFHSIGLKMASELTQLITGKDYSSDSPPATNSLRLLPPQPLRLLSPPTPPAPNPSDSSRPRPFPPPTPPTPLASDSSRLCHDPSVHTYVRTVGVLYN</sequence>
<proteinExistence type="predicted"/>
<evidence type="ECO:0000313" key="3">
    <source>
        <dbReference type="Proteomes" id="UP000466442"/>
    </source>
</evidence>
<accession>A0A8S9XU45</accession>
<feature type="compositionally biased region" description="Pro residues" evidence="1">
    <location>
        <begin position="88"/>
        <end position="98"/>
    </location>
</feature>
<dbReference type="Proteomes" id="UP000466442">
    <property type="component" value="Unassembled WGS sequence"/>
</dbReference>
<comment type="caution">
    <text evidence="2">The sequence shown here is derived from an EMBL/GenBank/DDBJ whole genome shotgun (WGS) entry which is preliminary data.</text>
</comment>
<feature type="region of interest" description="Disordered" evidence="1">
    <location>
        <begin position="46"/>
        <end position="107"/>
    </location>
</feature>
<feature type="compositionally biased region" description="Low complexity" evidence="1">
    <location>
        <begin position="59"/>
        <end position="72"/>
    </location>
</feature>
<organism evidence="2 3">
    <name type="scientific">Apolygus lucorum</name>
    <name type="common">Small green plant bug</name>
    <name type="synonym">Lygocoris lucorum</name>
    <dbReference type="NCBI Taxonomy" id="248454"/>
    <lineage>
        <taxon>Eukaryota</taxon>
        <taxon>Metazoa</taxon>
        <taxon>Ecdysozoa</taxon>
        <taxon>Arthropoda</taxon>
        <taxon>Hexapoda</taxon>
        <taxon>Insecta</taxon>
        <taxon>Pterygota</taxon>
        <taxon>Neoptera</taxon>
        <taxon>Paraneoptera</taxon>
        <taxon>Hemiptera</taxon>
        <taxon>Heteroptera</taxon>
        <taxon>Panheteroptera</taxon>
        <taxon>Cimicomorpha</taxon>
        <taxon>Miridae</taxon>
        <taxon>Mirini</taxon>
        <taxon>Apolygus</taxon>
    </lineage>
</organism>
<evidence type="ECO:0000256" key="1">
    <source>
        <dbReference type="SAM" id="MobiDB-lite"/>
    </source>
</evidence>
<protein>
    <submittedName>
        <fullName evidence="2">Uncharacterized protein</fullName>
    </submittedName>
</protein>
<keyword evidence="3" id="KW-1185">Reference proteome</keyword>
<dbReference type="AlphaFoldDB" id="A0A8S9XU45"/>
<dbReference type="EMBL" id="WIXP02000004">
    <property type="protein sequence ID" value="KAF6212457.1"/>
    <property type="molecule type" value="Genomic_DNA"/>
</dbReference>
<evidence type="ECO:0000313" key="2">
    <source>
        <dbReference type="EMBL" id="KAF6212457.1"/>
    </source>
</evidence>